<proteinExistence type="predicted"/>
<reference evidence="1" key="1">
    <citation type="journal article" date="2017" name="Parasit. Vectors">
        <title>Sialotranscriptomics of Rhipicephalus zambeziensis reveals intricate expression profiles of secretory proteins and suggests tight temporal transcriptional regulation during blood-feeding.</title>
        <authorList>
            <person name="de Castro M.H."/>
            <person name="de Klerk D."/>
            <person name="Pienaar R."/>
            <person name="Rees D.J.G."/>
            <person name="Mans B.J."/>
        </authorList>
    </citation>
    <scope>NUCLEOTIDE SEQUENCE</scope>
    <source>
        <tissue evidence="1">Salivary glands</tissue>
    </source>
</reference>
<dbReference type="AlphaFoldDB" id="A0A224Y3W3"/>
<sequence length="118" mass="12811">MGLGAPRRFPGDLRLISEPTSRLPVSDAVYIGVVRQRLVPAPYRVPHPVPVPQPFPVPQPYQVDVPVPKPVEVPVPRPEPIHTVTEVTNTAVVQPVTSAVVHHEGPQVTGQVQEHVAI</sequence>
<accession>A0A224Y3W3</accession>
<protein>
    <submittedName>
        <fullName evidence="1">Glycine rich superfamily member</fullName>
    </submittedName>
</protein>
<dbReference type="EMBL" id="GFPF01001112">
    <property type="protein sequence ID" value="MAA12258.1"/>
    <property type="molecule type" value="Transcribed_RNA"/>
</dbReference>
<name>A0A224Y3W3_9ACAR</name>
<evidence type="ECO:0000313" key="1">
    <source>
        <dbReference type="EMBL" id="MAA12258.1"/>
    </source>
</evidence>
<organism evidence="1">
    <name type="scientific">Rhipicephalus zambeziensis</name>
    <dbReference type="NCBI Taxonomy" id="60191"/>
    <lineage>
        <taxon>Eukaryota</taxon>
        <taxon>Metazoa</taxon>
        <taxon>Ecdysozoa</taxon>
        <taxon>Arthropoda</taxon>
        <taxon>Chelicerata</taxon>
        <taxon>Arachnida</taxon>
        <taxon>Acari</taxon>
        <taxon>Parasitiformes</taxon>
        <taxon>Ixodida</taxon>
        <taxon>Ixodoidea</taxon>
        <taxon>Ixodidae</taxon>
        <taxon>Rhipicephalinae</taxon>
        <taxon>Rhipicephalus</taxon>
        <taxon>Rhipicephalus</taxon>
    </lineage>
</organism>